<comment type="catalytic activity">
    <reaction evidence="19">
        <text>a 5'-end 2'-deoxyribose-2'-deoxyribonucleotide-DNA = (2E,4S)-4-hydroxypenten-2-al-5-phosphate + a 5'-end 5'-phospho-2'-deoxyribonucleoside-DNA + H(+)</text>
        <dbReference type="Rhea" id="RHEA:76255"/>
        <dbReference type="Rhea" id="RHEA-COMP:13180"/>
        <dbReference type="Rhea" id="RHEA-COMP:18657"/>
        <dbReference type="ChEBI" id="CHEBI:15378"/>
        <dbReference type="ChEBI" id="CHEBI:136412"/>
        <dbReference type="ChEBI" id="CHEBI:195194"/>
        <dbReference type="ChEBI" id="CHEBI:195195"/>
    </reaction>
</comment>
<dbReference type="GO" id="GO:0140078">
    <property type="term" value="F:class I DNA-(apurinic or apyrimidinic site) endonuclease activity"/>
    <property type="evidence" value="ECO:0007669"/>
    <property type="project" value="UniProtKB-EC"/>
</dbReference>
<dbReference type="InterPro" id="IPR002054">
    <property type="entry name" value="DNA-dir_DNA_pol_X"/>
</dbReference>
<gene>
    <name evidence="26" type="ORF">COX15_01040</name>
</gene>
<dbReference type="SUPFAM" id="SSF47802">
    <property type="entry name" value="DNA polymerase beta, N-terminal domain-like"/>
    <property type="match status" value="1"/>
</dbReference>
<dbReference type="Pfam" id="PF02811">
    <property type="entry name" value="PHP"/>
    <property type="match status" value="1"/>
</dbReference>
<evidence type="ECO:0000256" key="15">
    <source>
        <dbReference type="ARBA" id="ARBA00023204"/>
    </source>
</evidence>
<comment type="catalytic activity">
    <reaction evidence="18">
        <text>2'-deoxyribonucleotide-(2'-deoxyribose 5'-phosphate)-2'-deoxyribonucleotide-DNA = a 3'-end 2'-deoxyribonucleotide-(2,3-dehydro-2,3-deoxyribose 5'-phosphate)-DNA + a 5'-end 5'-phospho-2'-deoxyribonucleoside-DNA + H(+)</text>
        <dbReference type="Rhea" id="RHEA:66592"/>
        <dbReference type="Rhea" id="RHEA-COMP:13180"/>
        <dbReference type="Rhea" id="RHEA-COMP:16897"/>
        <dbReference type="Rhea" id="RHEA-COMP:17067"/>
        <dbReference type="ChEBI" id="CHEBI:15378"/>
        <dbReference type="ChEBI" id="CHEBI:136412"/>
        <dbReference type="ChEBI" id="CHEBI:157695"/>
        <dbReference type="ChEBI" id="CHEBI:167181"/>
        <dbReference type="EC" id="4.2.99.18"/>
    </reaction>
</comment>
<evidence type="ECO:0000313" key="26">
    <source>
        <dbReference type="EMBL" id="PIP46283.1"/>
    </source>
</evidence>
<dbReference type="GO" id="GO:0006281">
    <property type="term" value="P:DNA repair"/>
    <property type="evidence" value="ECO:0007669"/>
    <property type="project" value="UniProtKB-KW"/>
</dbReference>
<comment type="catalytic activity">
    <reaction evidence="21">
        <text>DNA(n) + a 2'-deoxyribonucleoside 5'-triphosphate = DNA(n+1) + diphosphate</text>
        <dbReference type="Rhea" id="RHEA:22508"/>
        <dbReference type="Rhea" id="RHEA-COMP:17339"/>
        <dbReference type="Rhea" id="RHEA-COMP:17340"/>
        <dbReference type="ChEBI" id="CHEBI:33019"/>
        <dbReference type="ChEBI" id="CHEBI:61560"/>
        <dbReference type="ChEBI" id="CHEBI:173112"/>
        <dbReference type="EC" id="2.7.7.7"/>
    </reaction>
</comment>
<accession>A0A2H0ALM8</accession>
<dbReference type="InterPro" id="IPR003141">
    <property type="entry name" value="Pol/His_phosphatase_N"/>
</dbReference>
<dbReference type="InterPro" id="IPR047967">
    <property type="entry name" value="PolX_PHP"/>
</dbReference>
<feature type="coiled-coil region" evidence="22">
    <location>
        <begin position="288"/>
        <end position="315"/>
    </location>
</feature>
<dbReference type="CDD" id="cd07436">
    <property type="entry name" value="PHP_PolX"/>
    <property type="match status" value="1"/>
</dbReference>
<protein>
    <recommendedName>
        <fullName evidence="5">DNA polymerase beta</fullName>
        <ecNumber evidence="3">2.7.7.7</ecNumber>
        <ecNumber evidence="4">4.2.99.18</ecNumber>
    </recommendedName>
    <alternativeName>
        <fullName evidence="16">5'-deoxyribose-phosphate lyase</fullName>
    </alternativeName>
    <alternativeName>
        <fullName evidence="17">AP lyase</fullName>
    </alternativeName>
</protein>
<dbReference type="Pfam" id="PF14792">
    <property type="entry name" value="DNA_pol_B_palm"/>
    <property type="match status" value="1"/>
</dbReference>
<dbReference type="Gene3D" id="3.20.20.140">
    <property type="entry name" value="Metal-dependent hydrolases"/>
    <property type="match status" value="1"/>
</dbReference>
<dbReference type="Gene3D" id="1.10.150.110">
    <property type="entry name" value="DNA polymerase beta, N-terminal domain-like"/>
    <property type="match status" value="1"/>
</dbReference>
<keyword evidence="22" id="KW-0175">Coiled coil</keyword>
<evidence type="ECO:0000256" key="16">
    <source>
        <dbReference type="ARBA" id="ARBA00035717"/>
    </source>
</evidence>
<dbReference type="CDD" id="cd00141">
    <property type="entry name" value="NT_POLXc"/>
    <property type="match status" value="1"/>
</dbReference>
<dbReference type="InterPro" id="IPR029398">
    <property type="entry name" value="PolB_thumb"/>
</dbReference>
<dbReference type="InterPro" id="IPR022312">
    <property type="entry name" value="DNA_pol_X"/>
</dbReference>
<evidence type="ECO:0000256" key="11">
    <source>
        <dbReference type="ARBA" id="ARBA00022763"/>
    </source>
</evidence>
<dbReference type="InterPro" id="IPR004013">
    <property type="entry name" value="PHP_dom"/>
</dbReference>
<dbReference type="Gene3D" id="3.30.460.10">
    <property type="entry name" value="Beta Polymerase, domain 2"/>
    <property type="match status" value="1"/>
</dbReference>
<dbReference type="SMART" id="SM00278">
    <property type="entry name" value="HhH1"/>
    <property type="match status" value="3"/>
</dbReference>
<keyword evidence="8" id="KW-0808">Transferase</keyword>
<dbReference type="Pfam" id="PF14791">
    <property type="entry name" value="DNA_pol_B_thumb"/>
    <property type="match status" value="1"/>
</dbReference>
<dbReference type="NCBIfam" id="NF006375">
    <property type="entry name" value="PRK08609.1"/>
    <property type="match status" value="1"/>
</dbReference>
<evidence type="ECO:0000256" key="18">
    <source>
        <dbReference type="ARBA" id="ARBA00044632"/>
    </source>
</evidence>
<evidence type="ECO:0000256" key="17">
    <source>
        <dbReference type="ARBA" id="ARBA00035726"/>
    </source>
</evidence>
<dbReference type="InterPro" id="IPR027421">
    <property type="entry name" value="DNA_pol_lamdba_lyase_dom_sf"/>
</dbReference>
<comment type="function">
    <text evidence="20">Repair polymerase that plays a key role in base-excision repair. During this process, the damaged base is excised by specific DNA glycosylases, the DNA backbone is nicked at the abasic site by an apurinic/apyrimidic (AP) endonuclease, and POLB removes 5'-deoxyribose-phosphate from the preincised AP site acting as a 5'-deoxyribose-phosphate lyase (5'-dRP lyase); through its DNA polymerase activity, it adds one nucleotide to the 3' end of the arising single-nucleotide gap. Conducts 'gap-filling' DNA synthesis in a stepwise distributive fashion rather than in a processive fashion as for other DNA polymerases. It is also able to cleave sugar-phosphate bonds 3' to an intact AP site, acting as an AP lyase.</text>
</comment>
<dbReference type="InterPro" id="IPR043519">
    <property type="entry name" value="NT_sf"/>
</dbReference>
<dbReference type="EC" id="2.7.7.7" evidence="3"/>
<evidence type="ECO:0000256" key="6">
    <source>
        <dbReference type="ARBA" id="ARBA00022481"/>
    </source>
</evidence>
<name>A0A2H0ALM8_9BACT</name>
<keyword evidence="6" id="KW-0488">Methylation</keyword>
<keyword evidence="15" id="KW-0234">DNA repair</keyword>
<reference evidence="26 27" key="1">
    <citation type="submission" date="2017-09" db="EMBL/GenBank/DDBJ databases">
        <title>Depth-based differentiation of microbial function through sediment-hosted aquifers and enrichment of novel symbionts in the deep terrestrial subsurface.</title>
        <authorList>
            <person name="Probst A.J."/>
            <person name="Ladd B."/>
            <person name="Jarett J.K."/>
            <person name="Geller-Mcgrath D.E."/>
            <person name="Sieber C.M."/>
            <person name="Emerson J.B."/>
            <person name="Anantharaman K."/>
            <person name="Thomas B.C."/>
            <person name="Malmstrom R."/>
            <person name="Stieglmeier M."/>
            <person name="Klingl A."/>
            <person name="Woyke T."/>
            <person name="Ryan C.M."/>
            <person name="Banfield J.F."/>
        </authorList>
    </citation>
    <scope>NUCLEOTIDE SEQUENCE [LARGE SCALE GENOMIC DNA]</scope>
    <source>
        <strain evidence="26">CG23_combo_of_CG06-09_8_20_14_all_42_19</strain>
    </source>
</reference>
<comment type="subcellular location">
    <subcellularLocation>
        <location evidence="2">Cytoplasm</location>
    </subcellularLocation>
</comment>
<evidence type="ECO:0000256" key="8">
    <source>
        <dbReference type="ARBA" id="ARBA00022679"/>
    </source>
</evidence>
<dbReference type="InterPro" id="IPR028207">
    <property type="entry name" value="DNA_pol_B_palm_palm"/>
</dbReference>
<dbReference type="SUPFAM" id="SSF89550">
    <property type="entry name" value="PHP domain-like"/>
    <property type="match status" value="1"/>
</dbReference>
<evidence type="ECO:0000256" key="22">
    <source>
        <dbReference type="SAM" id="Coils"/>
    </source>
</evidence>
<dbReference type="Proteomes" id="UP000230007">
    <property type="component" value="Unassembled WGS sequence"/>
</dbReference>
<dbReference type="GO" id="GO:0003887">
    <property type="term" value="F:DNA-directed DNA polymerase activity"/>
    <property type="evidence" value="ECO:0007669"/>
    <property type="project" value="UniProtKB-KW"/>
</dbReference>
<organism evidence="26 27">
    <name type="scientific">Candidatus Colwellbacteria bacterium CG23_combo_of_CG06-09_8_20_14_all_42_19</name>
    <dbReference type="NCBI Taxonomy" id="1974541"/>
    <lineage>
        <taxon>Bacteria</taxon>
        <taxon>Candidatus Colwelliibacteriota</taxon>
    </lineage>
</organism>
<dbReference type="Pfam" id="PF14716">
    <property type="entry name" value="HHH_8"/>
    <property type="match status" value="1"/>
</dbReference>
<feature type="domain" description="DNA-directed DNA polymerase X" evidence="25">
    <location>
        <begin position="1"/>
        <end position="332"/>
    </location>
</feature>
<keyword evidence="13" id="KW-0239">DNA-directed DNA polymerase</keyword>
<evidence type="ECO:0000259" key="25">
    <source>
        <dbReference type="SMART" id="SM00483"/>
    </source>
</evidence>
<evidence type="ECO:0000256" key="1">
    <source>
        <dbReference type="ARBA" id="ARBA00001946"/>
    </source>
</evidence>
<evidence type="ECO:0000256" key="12">
    <source>
        <dbReference type="ARBA" id="ARBA00022843"/>
    </source>
</evidence>
<evidence type="ECO:0000256" key="10">
    <source>
        <dbReference type="ARBA" id="ARBA00022705"/>
    </source>
</evidence>
<dbReference type="GO" id="GO:0008270">
    <property type="term" value="F:zinc ion binding"/>
    <property type="evidence" value="ECO:0007669"/>
    <property type="project" value="TreeGrafter"/>
</dbReference>
<dbReference type="InterPro" id="IPR003583">
    <property type="entry name" value="Hlx-hairpin-Hlx_DNA-bd_motif"/>
</dbReference>
<keyword evidence="9" id="KW-0548">Nucleotidyltransferase</keyword>
<evidence type="ECO:0000256" key="5">
    <source>
        <dbReference type="ARBA" id="ARBA00020020"/>
    </source>
</evidence>
<evidence type="ECO:0000256" key="20">
    <source>
        <dbReference type="ARBA" id="ARBA00045548"/>
    </source>
</evidence>
<dbReference type="AlphaFoldDB" id="A0A2H0ALM8"/>
<dbReference type="EMBL" id="PCSK01000021">
    <property type="protein sequence ID" value="PIP46283.1"/>
    <property type="molecule type" value="Genomic_DNA"/>
</dbReference>
<feature type="domain" description="Polymerase/histidinol phosphatase N-terminal" evidence="24">
    <location>
        <begin position="356"/>
        <end position="439"/>
    </location>
</feature>
<evidence type="ECO:0000313" key="27">
    <source>
        <dbReference type="Proteomes" id="UP000230007"/>
    </source>
</evidence>
<comment type="caution">
    <text evidence="26">The sequence shown here is derived from an EMBL/GenBank/DDBJ whole genome shotgun (WGS) entry which is preliminary data.</text>
</comment>
<evidence type="ECO:0000256" key="9">
    <source>
        <dbReference type="ARBA" id="ARBA00022695"/>
    </source>
</evidence>
<dbReference type="FunFam" id="3.20.20.140:FF:000047">
    <property type="entry name" value="PHP domain-containing protein"/>
    <property type="match status" value="1"/>
</dbReference>
<dbReference type="InterPro" id="IPR002008">
    <property type="entry name" value="DNA_pol_X_beta-like"/>
</dbReference>
<dbReference type="Gene3D" id="1.10.150.20">
    <property type="entry name" value="5' to 3' exonuclease, C-terminal subdomain"/>
    <property type="match status" value="1"/>
</dbReference>
<dbReference type="Gene3D" id="3.30.210.10">
    <property type="entry name" value="DNA polymerase, thumb domain"/>
    <property type="match status" value="1"/>
</dbReference>
<evidence type="ECO:0000256" key="4">
    <source>
        <dbReference type="ARBA" id="ARBA00012720"/>
    </source>
</evidence>
<dbReference type="InterPro" id="IPR050243">
    <property type="entry name" value="PHP_phosphatase"/>
</dbReference>
<evidence type="ECO:0000256" key="21">
    <source>
        <dbReference type="ARBA" id="ARBA00049244"/>
    </source>
</evidence>
<evidence type="ECO:0000259" key="24">
    <source>
        <dbReference type="SMART" id="SM00481"/>
    </source>
</evidence>
<keyword evidence="10" id="KW-0235">DNA replication</keyword>
<dbReference type="InterPro" id="IPR010996">
    <property type="entry name" value="HHH_MUS81"/>
</dbReference>
<dbReference type="EC" id="4.2.99.18" evidence="4"/>
<dbReference type="InterPro" id="IPR022311">
    <property type="entry name" value="PolX-like"/>
</dbReference>
<evidence type="ECO:0000256" key="2">
    <source>
        <dbReference type="ARBA" id="ARBA00004496"/>
    </source>
</evidence>
<feature type="domain" description="Helix-hairpin-helix DNA-binding motif class 1" evidence="23">
    <location>
        <begin position="93"/>
        <end position="112"/>
    </location>
</feature>
<dbReference type="GO" id="GO:0003677">
    <property type="term" value="F:DNA binding"/>
    <property type="evidence" value="ECO:0007669"/>
    <property type="project" value="InterPro"/>
</dbReference>
<feature type="domain" description="Helix-hairpin-helix DNA-binding motif class 1" evidence="23">
    <location>
        <begin position="128"/>
        <end position="147"/>
    </location>
</feature>
<evidence type="ECO:0000256" key="13">
    <source>
        <dbReference type="ARBA" id="ARBA00022932"/>
    </source>
</evidence>
<dbReference type="SMART" id="SM00481">
    <property type="entry name" value="POLIIIAc"/>
    <property type="match status" value="1"/>
</dbReference>
<evidence type="ECO:0000256" key="19">
    <source>
        <dbReference type="ARBA" id="ARBA00044678"/>
    </source>
</evidence>
<comment type="cofactor">
    <cofactor evidence="1">
        <name>Mg(2+)</name>
        <dbReference type="ChEBI" id="CHEBI:18420"/>
    </cofactor>
</comment>
<dbReference type="SUPFAM" id="SSF81301">
    <property type="entry name" value="Nucleotidyltransferase"/>
    <property type="match status" value="1"/>
</dbReference>
<sequence length="595" mass="67231">MKNHEVAKILLEIGEYLDMQSIAFKPRAYEKVAGVIDGLEEDVEQIYERGGLKALEEIPGVGVSIAEKIEEYLKTGRIKYYEELKKKTPVDLSTLTQVEGLGPKKIKKLYEKLGIKDLDDLEKAAKVHKIGSLEGFGLKSEENILQGIEFLRKSGGRFILGFAMPAVKEIEERLRRLKEVKKVVVAGSIRRKKETIGDVDILIVSMKPKPVMDYFTSMPEVINVYAKGDTKSAIKIKNGLDVDLRVVPEESFGAALNYFTGSKDHNVSLRRKAMEKGYKLNEYGLYKIKNAKIKNQNDKSKIKKLEIQIAGKTEEDLYKALGLDYIEPELREMTGEIEAAYKHKLPKLIGYDDLKGDLQTQSNWTDGANSIEELAQAALKAGLEYIAITDHTKRLAMTHGLDEKKLRRQMAKIDKINSKFKIQNSKFKILKGTECDILKDGSLDIDDKVLSQLDVVGASVHSYFNLPKEEQTERLVRAVKNPHVDILFHPTGRIINKRQAYEVDMDEIINVAALTGTILEIDALPDRLDLKDEHVRKCVAKGVKLAIDSDAHSATHFAYLEYGIAQARRGWATREDIINTRPLEKMKSFLKNSER</sequence>
<dbReference type="InterPro" id="IPR016195">
    <property type="entry name" value="Pol/histidinol_Pase-like"/>
</dbReference>
<dbReference type="PANTHER" id="PTHR36928:SF1">
    <property type="entry name" value="PHOSPHATASE YCDX-RELATED"/>
    <property type="match status" value="1"/>
</dbReference>
<dbReference type="SMART" id="SM00483">
    <property type="entry name" value="POLXc"/>
    <property type="match status" value="1"/>
</dbReference>
<keyword evidence="11" id="KW-0227">DNA damage</keyword>
<proteinExistence type="predicted"/>
<evidence type="ECO:0000259" key="23">
    <source>
        <dbReference type="SMART" id="SM00278"/>
    </source>
</evidence>
<keyword evidence="14" id="KW-0915">Sodium</keyword>
<dbReference type="InterPro" id="IPR037160">
    <property type="entry name" value="DNA_Pol_thumb_sf"/>
</dbReference>
<dbReference type="PRINTS" id="PR00869">
    <property type="entry name" value="DNAPOLX"/>
</dbReference>
<keyword evidence="12" id="KW-0832">Ubl conjugation</keyword>
<dbReference type="PRINTS" id="PR00870">
    <property type="entry name" value="DNAPOLXBETA"/>
</dbReference>
<evidence type="ECO:0000256" key="3">
    <source>
        <dbReference type="ARBA" id="ARBA00012417"/>
    </source>
</evidence>
<dbReference type="GO" id="GO:0005829">
    <property type="term" value="C:cytosol"/>
    <property type="evidence" value="ECO:0007669"/>
    <property type="project" value="TreeGrafter"/>
</dbReference>
<evidence type="ECO:0000256" key="14">
    <source>
        <dbReference type="ARBA" id="ARBA00023053"/>
    </source>
</evidence>
<feature type="domain" description="Helix-hairpin-helix DNA-binding motif class 1" evidence="23">
    <location>
        <begin position="53"/>
        <end position="72"/>
    </location>
</feature>
<evidence type="ECO:0000256" key="7">
    <source>
        <dbReference type="ARBA" id="ARBA00022634"/>
    </source>
</evidence>
<dbReference type="PIRSF" id="PIRSF005047">
    <property type="entry name" value="UCP005047_YshC"/>
    <property type="match status" value="1"/>
</dbReference>
<keyword evidence="7" id="KW-0237">DNA synthesis</keyword>
<dbReference type="Pfam" id="PF14520">
    <property type="entry name" value="HHH_5"/>
    <property type="match status" value="1"/>
</dbReference>
<dbReference type="GO" id="GO:0042578">
    <property type="term" value="F:phosphoric ester hydrolase activity"/>
    <property type="evidence" value="ECO:0007669"/>
    <property type="project" value="TreeGrafter"/>
</dbReference>
<dbReference type="PANTHER" id="PTHR36928">
    <property type="entry name" value="PHOSPHATASE YCDX-RELATED"/>
    <property type="match status" value="1"/>
</dbReference>